<accession>A0A9W9IC02</accession>
<proteinExistence type="predicted"/>
<feature type="domain" description="Metallo-beta-lactamase" evidence="2">
    <location>
        <begin position="106"/>
        <end position="300"/>
    </location>
</feature>
<organism evidence="3 4">
    <name type="scientific">Penicillium capsulatum</name>
    <dbReference type="NCBI Taxonomy" id="69766"/>
    <lineage>
        <taxon>Eukaryota</taxon>
        <taxon>Fungi</taxon>
        <taxon>Dikarya</taxon>
        <taxon>Ascomycota</taxon>
        <taxon>Pezizomycotina</taxon>
        <taxon>Eurotiomycetes</taxon>
        <taxon>Eurotiomycetidae</taxon>
        <taxon>Eurotiales</taxon>
        <taxon>Aspergillaceae</taxon>
        <taxon>Penicillium</taxon>
    </lineage>
</organism>
<dbReference type="Pfam" id="PF00753">
    <property type="entry name" value="Lactamase_B"/>
    <property type="match status" value="1"/>
</dbReference>
<dbReference type="InterPro" id="IPR051682">
    <property type="entry name" value="Mito_Persulfide_Diox"/>
</dbReference>
<evidence type="ECO:0000313" key="3">
    <source>
        <dbReference type="EMBL" id="KAJ5173119.1"/>
    </source>
</evidence>
<keyword evidence="4" id="KW-1185">Reference proteome</keyword>
<dbReference type="GO" id="GO:0046872">
    <property type="term" value="F:metal ion binding"/>
    <property type="evidence" value="ECO:0007669"/>
    <property type="project" value="UniProtKB-KW"/>
</dbReference>
<dbReference type="InterPro" id="IPR044528">
    <property type="entry name" value="POD-like_MBL-fold"/>
</dbReference>
<dbReference type="EMBL" id="JAPQKO010000003">
    <property type="protein sequence ID" value="KAJ5173119.1"/>
    <property type="molecule type" value="Genomic_DNA"/>
</dbReference>
<gene>
    <name evidence="3" type="ORF">N7492_005712</name>
</gene>
<reference evidence="3" key="1">
    <citation type="submission" date="2022-11" db="EMBL/GenBank/DDBJ databases">
        <authorList>
            <person name="Petersen C."/>
        </authorList>
    </citation>
    <scope>NUCLEOTIDE SEQUENCE</scope>
    <source>
        <strain evidence="3">IBT 21917</strain>
    </source>
</reference>
<dbReference type="Gene3D" id="3.60.15.10">
    <property type="entry name" value="Ribonuclease Z/Hydroxyacylglutathione hydrolase-like"/>
    <property type="match status" value="1"/>
</dbReference>
<dbReference type="Proteomes" id="UP001146351">
    <property type="component" value="Unassembled WGS sequence"/>
</dbReference>
<reference evidence="3" key="2">
    <citation type="journal article" date="2023" name="IMA Fungus">
        <title>Comparative genomic study of the Penicillium genus elucidates a diverse pangenome and 15 lateral gene transfer events.</title>
        <authorList>
            <person name="Petersen C."/>
            <person name="Sorensen T."/>
            <person name="Nielsen M.R."/>
            <person name="Sondergaard T.E."/>
            <person name="Sorensen J.L."/>
            <person name="Fitzpatrick D.A."/>
            <person name="Frisvad J.C."/>
            <person name="Nielsen K.L."/>
        </authorList>
    </citation>
    <scope>NUCLEOTIDE SEQUENCE</scope>
    <source>
        <strain evidence="3">IBT 21917</strain>
    </source>
</reference>
<dbReference type="InterPro" id="IPR036866">
    <property type="entry name" value="RibonucZ/Hydroxyglut_hydro"/>
</dbReference>
<name>A0A9W9IC02_9EURO</name>
<dbReference type="SMART" id="SM00849">
    <property type="entry name" value="Lactamase_B"/>
    <property type="match status" value="1"/>
</dbReference>
<protein>
    <recommendedName>
        <fullName evidence="2">Metallo-beta-lactamase domain-containing protein</fullName>
    </recommendedName>
</protein>
<dbReference type="FunFam" id="3.60.15.10:FF:000033">
    <property type="entry name" value="MBL fold metallo-hydrolase"/>
    <property type="match status" value="1"/>
</dbReference>
<dbReference type="GO" id="GO:0050313">
    <property type="term" value="F:sulfur dioxygenase activity"/>
    <property type="evidence" value="ECO:0007669"/>
    <property type="project" value="InterPro"/>
</dbReference>
<dbReference type="CDD" id="cd07724">
    <property type="entry name" value="POD-like_MBL-fold"/>
    <property type="match status" value="1"/>
</dbReference>
<evidence type="ECO:0000256" key="1">
    <source>
        <dbReference type="ARBA" id="ARBA00022723"/>
    </source>
</evidence>
<dbReference type="GO" id="GO:0070813">
    <property type="term" value="P:hydrogen sulfide metabolic process"/>
    <property type="evidence" value="ECO:0007669"/>
    <property type="project" value="TreeGrafter"/>
</dbReference>
<evidence type="ECO:0000313" key="4">
    <source>
        <dbReference type="Proteomes" id="UP001146351"/>
    </source>
</evidence>
<dbReference type="GO" id="GO:0006749">
    <property type="term" value="P:glutathione metabolic process"/>
    <property type="evidence" value="ECO:0007669"/>
    <property type="project" value="InterPro"/>
</dbReference>
<sequence length="385" mass="42727">MHCSRARFSIVGIFAGGLRRPSNVASIPPLLGHDLYARHLQHGRSLYTNQSPVDKRIHGLSVSRSLAIARPRHLKISQRPPPSRASYNTSTAGEPIIHNVFETVTGTWQYIVADPATSAAVIIDPVLDYEPATQRITTTSADTLLALAKDKRYQIKKILETHAHADHLTAATYLQKLLTETQGFKPPIGIGKRIEQVQTLFAKRYSVDQDEYNTVFDELLDDDESFTIGNLTVTARHFPGHTPDHMGYEIGGNVFCGDSLFHADIGTARCDFPGGNAADLWRTGRKLLAFADDVKIWPGHDYPPAGRDPVPWMSVGEHKRTNKHVGKDITQAEFIALRTARDAQLNAPRLLHPSLQVNIRGGNLPRAMESGHRMLHLPLTGETEW</sequence>
<dbReference type="InterPro" id="IPR001279">
    <property type="entry name" value="Metallo-B-lactamas"/>
</dbReference>
<comment type="caution">
    <text evidence="3">The sequence shown here is derived from an EMBL/GenBank/DDBJ whole genome shotgun (WGS) entry which is preliminary data.</text>
</comment>
<dbReference type="OrthoDB" id="449487at2759"/>
<dbReference type="PANTHER" id="PTHR43084">
    <property type="entry name" value="PERSULFIDE DIOXYGENASE ETHE1"/>
    <property type="match status" value="1"/>
</dbReference>
<dbReference type="SUPFAM" id="SSF56281">
    <property type="entry name" value="Metallo-hydrolase/oxidoreductase"/>
    <property type="match status" value="1"/>
</dbReference>
<evidence type="ECO:0000259" key="2">
    <source>
        <dbReference type="SMART" id="SM00849"/>
    </source>
</evidence>
<dbReference type="PANTHER" id="PTHR43084:SF1">
    <property type="entry name" value="PERSULFIDE DIOXYGENASE ETHE1, MITOCHONDRIAL"/>
    <property type="match status" value="1"/>
</dbReference>
<dbReference type="AlphaFoldDB" id="A0A9W9IC02"/>
<keyword evidence="1" id="KW-0479">Metal-binding</keyword>